<dbReference type="InterPro" id="IPR050482">
    <property type="entry name" value="Sensor_HK_TwoCompSys"/>
</dbReference>
<dbReference type="Proteomes" id="UP000233343">
    <property type="component" value="Unassembled WGS sequence"/>
</dbReference>
<dbReference type="GO" id="GO:0000155">
    <property type="term" value="F:phosphorelay sensor kinase activity"/>
    <property type="evidence" value="ECO:0007669"/>
    <property type="project" value="InterPro"/>
</dbReference>
<evidence type="ECO:0000259" key="9">
    <source>
        <dbReference type="Pfam" id="PF23540"/>
    </source>
</evidence>
<feature type="domain" description="Signal transduction histidine kinase subgroup 3 dimerisation and phosphoacceptor" evidence="8">
    <location>
        <begin position="179"/>
        <end position="242"/>
    </location>
</feature>
<evidence type="ECO:0000313" key="10">
    <source>
        <dbReference type="EMBL" id="PKG26995.1"/>
    </source>
</evidence>
<reference evidence="10 11" key="1">
    <citation type="journal article" date="2010" name="Int. J. Syst. Evol. Microbiol.">
        <title>Bacillus horneckiae sp. nov., isolated from a spacecraft-assembly clean room.</title>
        <authorList>
            <person name="Vaishampayan P."/>
            <person name="Probst A."/>
            <person name="Krishnamurthi S."/>
            <person name="Ghosh S."/>
            <person name="Osman S."/>
            <person name="McDowall A."/>
            <person name="Ruckmani A."/>
            <person name="Mayilraj S."/>
            <person name="Venkateswaran K."/>
        </authorList>
    </citation>
    <scope>NUCLEOTIDE SEQUENCE [LARGE SCALE GENOMIC DNA]</scope>
    <source>
        <strain evidence="11">1PO1SC</strain>
    </source>
</reference>
<dbReference type="Gene3D" id="3.30.565.10">
    <property type="entry name" value="Histidine kinase-like ATPase, C-terminal domain"/>
    <property type="match status" value="1"/>
</dbReference>
<sequence length="377" mass="43111">MGTANKFRLFPERYGFLPYVFLLYLLMPAYYIAEESGWKMVAGYGMLFLFFMSYRQLYCNLENNVSIGWLVIQVLIILIFSIFYNLNSLFMGFFTAHFIGWFKSKRAFWTALILFSISIFTTLFALFDEFPSGAYYLLIMMIVMLCSPFGIRSMNTKIELEEKLNVANERIESLVKREERMRISRDLHDTLGHTLSLITLKSQLVVKMVDKDTGGARREAKEIERTSRIALKQVRELVSDMRALTISEVLFESQAILEAAGIKARINISHELEEIPSMTQNILGMCVREGVTNVVKHSQATMCSILCEKHEGEVFIRIKDNGKGMSNEIERGNGICGMSERLELIEGNLSVQTDSHKGFILEMKVPVIIKEGRKGVS</sequence>
<evidence type="ECO:0000256" key="1">
    <source>
        <dbReference type="ARBA" id="ARBA00000085"/>
    </source>
</evidence>
<name>A0A2N0ZBY8_9BACI</name>
<feature type="domain" description="Histidine kinase/HSP90-like ATPase" evidence="7">
    <location>
        <begin position="282"/>
        <end position="366"/>
    </location>
</feature>
<keyword evidence="5" id="KW-0902">Two-component regulatory system</keyword>
<dbReference type="AlphaFoldDB" id="A0A2N0ZBY8"/>
<dbReference type="InterPro" id="IPR003594">
    <property type="entry name" value="HATPase_dom"/>
</dbReference>
<feature type="transmembrane region" description="Helical" evidence="6">
    <location>
        <begin position="64"/>
        <end position="86"/>
    </location>
</feature>
<evidence type="ECO:0000259" key="7">
    <source>
        <dbReference type="Pfam" id="PF02518"/>
    </source>
</evidence>
<organism evidence="10 11">
    <name type="scientific">Cytobacillus horneckiae</name>
    <dbReference type="NCBI Taxonomy" id="549687"/>
    <lineage>
        <taxon>Bacteria</taxon>
        <taxon>Bacillati</taxon>
        <taxon>Bacillota</taxon>
        <taxon>Bacilli</taxon>
        <taxon>Bacillales</taxon>
        <taxon>Bacillaceae</taxon>
        <taxon>Cytobacillus</taxon>
    </lineage>
</organism>
<dbReference type="Gene3D" id="1.20.5.1930">
    <property type="match status" value="1"/>
</dbReference>
<accession>A0A2N0ZBY8</accession>
<feature type="transmembrane region" description="Helical" evidence="6">
    <location>
        <begin position="16"/>
        <end position="33"/>
    </location>
</feature>
<feature type="domain" description="DesK/YvfT N-terminal" evidence="9">
    <location>
        <begin position="7"/>
        <end position="149"/>
    </location>
</feature>
<dbReference type="GO" id="GO:0046983">
    <property type="term" value="F:protein dimerization activity"/>
    <property type="evidence" value="ECO:0007669"/>
    <property type="project" value="InterPro"/>
</dbReference>
<comment type="catalytic activity">
    <reaction evidence="1">
        <text>ATP + protein L-histidine = ADP + protein N-phospho-L-histidine.</text>
        <dbReference type="EC" id="2.7.13.3"/>
    </reaction>
</comment>
<dbReference type="CDD" id="cd16917">
    <property type="entry name" value="HATPase_UhpB-NarQ-NarX-like"/>
    <property type="match status" value="1"/>
</dbReference>
<keyword evidence="11" id="KW-1185">Reference proteome</keyword>
<dbReference type="Pfam" id="PF23540">
    <property type="entry name" value="DesK_N"/>
    <property type="match status" value="1"/>
</dbReference>
<keyword evidence="3" id="KW-0808">Transferase</keyword>
<evidence type="ECO:0000256" key="3">
    <source>
        <dbReference type="ARBA" id="ARBA00022679"/>
    </source>
</evidence>
<dbReference type="InterPro" id="IPR056374">
    <property type="entry name" value="DesK/YvfT_N"/>
</dbReference>
<evidence type="ECO:0000256" key="4">
    <source>
        <dbReference type="ARBA" id="ARBA00022777"/>
    </source>
</evidence>
<dbReference type="Pfam" id="PF02518">
    <property type="entry name" value="HATPase_c"/>
    <property type="match status" value="1"/>
</dbReference>
<dbReference type="SUPFAM" id="SSF55874">
    <property type="entry name" value="ATPase domain of HSP90 chaperone/DNA topoisomerase II/histidine kinase"/>
    <property type="match status" value="1"/>
</dbReference>
<feature type="transmembrane region" description="Helical" evidence="6">
    <location>
        <begin position="107"/>
        <end position="127"/>
    </location>
</feature>
<proteinExistence type="predicted"/>
<dbReference type="InterPro" id="IPR011712">
    <property type="entry name" value="Sig_transdc_His_kin_sub3_dim/P"/>
</dbReference>
<evidence type="ECO:0000256" key="2">
    <source>
        <dbReference type="ARBA" id="ARBA00012438"/>
    </source>
</evidence>
<protein>
    <recommendedName>
        <fullName evidence="2">histidine kinase</fullName>
        <ecNumber evidence="2">2.7.13.3</ecNumber>
    </recommendedName>
</protein>
<evidence type="ECO:0000259" key="8">
    <source>
        <dbReference type="Pfam" id="PF07730"/>
    </source>
</evidence>
<evidence type="ECO:0000256" key="6">
    <source>
        <dbReference type="SAM" id="Phobius"/>
    </source>
</evidence>
<gene>
    <name evidence="10" type="ORF">CWS20_21360</name>
</gene>
<feature type="transmembrane region" description="Helical" evidence="6">
    <location>
        <begin position="40"/>
        <end position="58"/>
    </location>
</feature>
<dbReference type="GO" id="GO:0016020">
    <property type="term" value="C:membrane"/>
    <property type="evidence" value="ECO:0007669"/>
    <property type="project" value="InterPro"/>
</dbReference>
<comment type="caution">
    <text evidence="10">The sequence shown here is derived from an EMBL/GenBank/DDBJ whole genome shotgun (WGS) entry which is preliminary data.</text>
</comment>
<feature type="transmembrane region" description="Helical" evidence="6">
    <location>
        <begin position="133"/>
        <end position="151"/>
    </location>
</feature>
<dbReference type="EC" id="2.7.13.3" evidence="2"/>
<keyword evidence="6" id="KW-0472">Membrane</keyword>
<dbReference type="PANTHER" id="PTHR24421:SF63">
    <property type="entry name" value="SENSOR HISTIDINE KINASE DESK"/>
    <property type="match status" value="1"/>
</dbReference>
<dbReference type="RefSeq" id="WP_066196586.1">
    <property type="nucleotide sequence ID" value="NZ_JAFDQP010000006.1"/>
</dbReference>
<dbReference type="EMBL" id="PISD01000053">
    <property type="protein sequence ID" value="PKG26995.1"/>
    <property type="molecule type" value="Genomic_DNA"/>
</dbReference>
<keyword evidence="6" id="KW-0812">Transmembrane</keyword>
<keyword evidence="4 10" id="KW-0418">Kinase</keyword>
<evidence type="ECO:0000256" key="5">
    <source>
        <dbReference type="ARBA" id="ARBA00023012"/>
    </source>
</evidence>
<dbReference type="Pfam" id="PF07730">
    <property type="entry name" value="HisKA_3"/>
    <property type="match status" value="1"/>
</dbReference>
<dbReference type="InterPro" id="IPR036890">
    <property type="entry name" value="HATPase_C_sf"/>
</dbReference>
<keyword evidence="6" id="KW-1133">Transmembrane helix</keyword>
<evidence type="ECO:0000313" key="11">
    <source>
        <dbReference type="Proteomes" id="UP000233343"/>
    </source>
</evidence>
<dbReference type="PANTHER" id="PTHR24421">
    <property type="entry name" value="NITRATE/NITRITE SENSOR PROTEIN NARX-RELATED"/>
    <property type="match status" value="1"/>
</dbReference>